<evidence type="ECO:0000256" key="1">
    <source>
        <dbReference type="ARBA" id="ARBA00000085"/>
    </source>
</evidence>
<protein>
    <recommendedName>
        <fullName evidence="3">histidine kinase</fullName>
        <ecNumber evidence="3">2.7.13.3</ecNumber>
    </recommendedName>
</protein>
<keyword evidence="7" id="KW-0547">Nucleotide-binding</keyword>
<evidence type="ECO:0000313" key="15">
    <source>
        <dbReference type="EMBL" id="TMJ04357.1"/>
    </source>
</evidence>
<dbReference type="InterPro" id="IPR036890">
    <property type="entry name" value="HATPase_C_sf"/>
</dbReference>
<comment type="subcellular location">
    <subcellularLocation>
        <location evidence="2">Cell membrane</location>
    </subcellularLocation>
</comment>
<evidence type="ECO:0000256" key="11">
    <source>
        <dbReference type="ARBA" id="ARBA00023136"/>
    </source>
</evidence>
<keyword evidence="8" id="KW-0418">Kinase</keyword>
<dbReference type="SUPFAM" id="SSF47384">
    <property type="entry name" value="Homodimeric domain of signal transducing histidine kinase"/>
    <property type="match status" value="1"/>
</dbReference>
<dbReference type="InterPro" id="IPR003594">
    <property type="entry name" value="HATPase_dom"/>
</dbReference>
<evidence type="ECO:0000256" key="8">
    <source>
        <dbReference type="ARBA" id="ARBA00022777"/>
    </source>
</evidence>
<dbReference type="Pfam" id="PF12729">
    <property type="entry name" value="4HB_MCP_1"/>
    <property type="match status" value="1"/>
</dbReference>
<dbReference type="Pfam" id="PF00512">
    <property type="entry name" value="HisKA"/>
    <property type="match status" value="1"/>
</dbReference>
<organism evidence="15 16">
    <name type="scientific">Candidatus Segetimicrobium genomatis</name>
    <dbReference type="NCBI Taxonomy" id="2569760"/>
    <lineage>
        <taxon>Bacteria</taxon>
        <taxon>Bacillati</taxon>
        <taxon>Candidatus Sysuimicrobiota</taxon>
        <taxon>Candidatus Sysuimicrobiia</taxon>
        <taxon>Candidatus Sysuimicrobiales</taxon>
        <taxon>Candidatus Segetimicrobiaceae</taxon>
        <taxon>Candidatus Segetimicrobium</taxon>
    </lineage>
</organism>
<dbReference type="FunFam" id="3.30.565.10:FF:000023">
    <property type="entry name" value="PAS domain-containing sensor histidine kinase"/>
    <property type="match status" value="1"/>
</dbReference>
<keyword evidence="12" id="KW-0812">Transmembrane</keyword>
<dbReference type="EMBL" id="VBAL01000045">
    <property type="protein sequence ID" value="TMJ04357.1"/>
    <property type="molecule type" value="Genomic_DNA"/>
</dbReference>
<dbReference type="EC" id="2.7.13.3" evidence="3"/>
<keyword evidence="11 12" id="KW-0472">Membrane</keyword>
<evidence type="ECO:0000256" key="10">
    <source>
        <dbReference type="ARBA" id="ARBA00023012"/>
    </source>
</evidence>
<evidence type="ECO:0000259" key="13">
    <source>
        <dbReference type="PROSITE" id="PS50109"/>
    </source>
</evidence>
<dbReference type="CDD" id="cd06225">
    <property type="entry name" value="HAMP"/>
    <property type="match status" value="1"/>
</dbReference>
<evidence type="ECO:0000256" key="6">
    <source>
        <dbReference type="ARBA" id="ARBA00022679"/>
    </source>
</evidence>
<dbReference type="InterPro" id="IPR003660">
    <property type="entry name" value="HAMP_dom"/>
</dbReference>
<keyword evidence="10" id="KW-0902">Two-component regulatory system</keyword>
<dbReference type="GO" id="GO:0005524">
    <property type="term" value="F:ATP binding"/>
    <property type="evidence" value="ECO:0007669"/>
    <property type="project" value="UniProtKB-KW"/>
</dbReference>
<dbReference type="InterPro" id="IPR004358">
    <property type="entry name" value="Sig_transdc_His_kin-like_C"/>
</dbReference>
<gene>
    <name evidence="15" type="ORF">E6H01_04300</name>
</gene>
<evidence type="ECO:0000256" key="7">
    <source>
        <dbReference type="ARBA" id="ARBA00022741"/>
    </source>
</evidence>
<evidence type="ECO:0000259" key="14">
    <source>
        <dbReference type="PROSITE" id="PS50885"/>
    </source>
</evidence>
<dbReference type="PROSITE" id="PS50109">
    <property type="entry name" value="HIS_KIN"/>
    <property type="match status" value="1"/>
</dbReference>
<dbReference type="InterPro" id="IPR005467">
    <property type="entry name" value="His_kinase_dom"/>
</dbReference>
<dbReference type="Pfam" id="PF00672">
    <property type="entry name" value="HAMP"/>
    <property type="match status" value="1"/>
</dbReference>
<feature type="transmembrane region" description="Helical" evidence="12">
    <location>
        <begin position="192"/>
        <end position="216"/>
    </location>
</feature>
<dbReference type="GO" id="GO:0005886">
    <property type="term" value="C:plasma membrane"/>
    <property type="evidence" value="ECO:0007669"/>
    <property type="project" value="UniProtKB-SubCell"/>
</dbReference>
<dbReference type="AlphaFoldDB" id="A0A537L9H3"/>
<dbReference type="FunFam" id="1.10.287.130:FF:000038">
    <property type="entry name" value="Sensory transduction histidine kinase"/>
    <property type="match status" value="1"/>
</dbReference>
<evidence type="ECO:0000256" key="3">
    <source>
        <dbReference type="ARBA" id="ARBA00012438"/>
    </source>
</evidence>
<dbReference type="SUPFAM" id="SSF158472">
    <property type="entry name" value="HAMP domain-like"/>
    <property type="match status" value="1"/>
</dbReference>
<evidence type="ECO:0000256" key="12">
    <source>
        <dbReference type="SAM" id="Phobius"/>
    </source>
</evidence>
<keyword evidence="4" id="KW-1003">Cell membrane</keyword>
<dbReference type="PROSITE" id="PS50885">
    <property type="entry name" value="HAMP"/>
    <property type="match status" value="1"/>
</dbReference>
<dbReference type="CDD" id="cd16922">
    <property type="entry name" value="HATPase_EvgS-ArcB-TorS-like"/>
    <property type="match status" value="1"/>
</dbReference>
<dbReference type="InterPro" id="IPR003661">
    <property type="entry name" value="HisK_dim/P_dom"/>
</dbReference>
<dbReference type="InterPro" id="IPR036097">
    <property type="entry name" value="HisK_dim/P_sf"/>
</dbReference>
<dbReference type="CDD" id="cd00082">
    <property type="entry name" value="HisKA"/>
    <property type="match status" value="1"/>
</dbReference>
<dbReference type="Pfam" id="PF02518">
    <property type="entry name" value="HATPase_c"/>
    <property type="match status" value="1"/>
</dbReference>
<dbReference type="Gene3D" id="3.30.565.10">
    <property type="entry name" value="Histidine kinase-like ATPase, C-terminal domain"/>
    <property type="match status" value="1"/>
</dbReference>
<dbReference type="PANTHER" id="PTHR43711">
    <property type="entry name" value="TWO-COMPONENT HISTIDINE KINASE"/>
    <property type="match status" value="1"/>
</dbReference>
<dbReference type="PANTHER" id="PTHR43711:SF31">
    <property type="entry name" value="HISTIDINE KINASE"/>
    <property type="match status" value="1"/>
</dbReference>
<dbReference type="InterPro" id="IPR050736">
    <property type="entry name" value="Sensor_HK_Regulatory"/>
</dbReference>
<reference evidence="15 16" key="1">
    <citation type="journal article" date="2019" name="Nat. Microbiol.">
        <title>Mediterranean grassland soil C-N compound turnover is dependent on rainfall and depth, and is mediated by genomically divergent microorganisms.</title>
        <authorList>
            <person name="Diamond S."/>
            <person name="Andeer P.F."/>
            <person name="Li Z."/>
            <person name="Crits-Christoph A."/>
            <person name="Burstein D."/>
            <person name="Anantharaman K."/>
            <person name="Lane K.R."/>
            <person name="Thomas B.C."/>
            <person name="Pan C."/>
            <person name="Northen T.R."/>
            <person name="Banfield J.F."/>
        </authorList>
    </citation>
    <scope>NUCLEOTIDE SEQUENCE [LARGE SCALE GENOMIC DNA]</scope>
    <source>
        <strain evidence="15">NP_4</strain>
    </source>
</reference>
<dbReference type="SMART" id="SM00388">
    <property type="entry name" value="HisKA"/>
    <property type="match status" value="1"/>
</dbReference>
<evidence type="ECO:0000256" key="9">
    <source>
        <dbReference type="ARBA" id="ARBA00022840"/>
    </source>
</evidence>
<evidence type="ECO:0000256" key="2">
    <source>
        <dbReference type="ARBA" id="ARBA00004236"/>
    </source>
</evidence>
<feature type="domain" description="Histidine kinase" evidence="13">
    <location>
        <begin position="280"/>
        <end position="498"/>
    </location>
</feature>
<dbReference type="SMART" id="SM00387">
    <property type="entry name" value="HATPase_c"/>
    <property type="match status" value="1"/>
</dbReference>
<keyword evidence="5" id="KW-0597">Phosphoprotein</keyword>
<keyword evidence="12" id="KW-1133">Transmembrane helix</keyword>
<sequence length="500" mass="55453">MMDWLTRLVARVPATVHAKLLASFLAIVVLLLIVGAVGLRALSDVNRRAEDMVKLQRKIAAYRQLQHDTTGQLYAVASTLLVPDERTLEATLRRLNQFGYDLDRLQFVARDEVELLGQVREDYDQFIKVVTRVIELIRAGKAAEGRELQQSQAGPLADRLERLTNELVNKAEADMVAGIEATEKSYTFSRSVIIGFAVGSIGLALVLGYAISWSVIGPVRQMDARLRDIAAGDFGGQLQIVNRDELGVLAANLNRMNRELGRLYQQLEAASRHKSEFLANMSHELRTPLNAIIGFSEVLHERMFGELNDKQAEYVQDIVASGRHLLSLINDILDLSKIEAGRMELELTDFDLPQALDNALTLVRERAGRRSITLEMSVDERLGEVRADERKIRQVVLNLLSNAIKFTPEGGRIEVGAVPKDGFVEVSVSDTGVGIAPEHQEAVFEEFRQVGTAEKKAEGTGLGLTLCRKFIELHGGRIWVKSELGVGSTFTFTIPVRCGE</sequence>
<dbReference type="SMART" id="SM00304">
    <property type="entry name" value="HAMP"/>
    <property type="match status" value="1"/>
</dbReference>
<feature type="transmembrane region" description="Helical" evidence="12">
    <location>
        <begin position="20"/>
        <end position="42"/>
    </location>
</feature>
<keyword evidence="9" id="KW-0067">ATP-binding</keyword>
<comment type="caution">
    <text evidence="15">The sequence shown here is derived from an EMBL/GenBank/DDBJ whole genome shotgun (WGS) entry which is preliminary data.</text>
</comment>
<dbReference type="Gene3D" id="6.10.340.10">
    <property type="match status" value="1"/>
</dbReference>
<feature type="domain" description="HAMP" evidence="14">
    <location>
        <begin position="213"/>
        <end position="265"/>
    </location>
</feature>
<dbReference type="SUPFAM" id="SSF55874">
    <property type="entry name" value="ATPase domain of HSP90 chaperone/DNA topoisomerase II/histidine kinase"/>
    <property type="match status" value="1"/>
</dbReference>
<evidence type="ECO:0000256" key="5">
    <source>
        <dbReference type="ARBA" id="ARBA00022553"/>
    </source>
</evidence>
<accession>A0A537L9H3</accession>
<comment type="catalytic activity">
    <reaction evidence="1">
        <text>ATP + protein L-histidine = ADP + protein N-phospho-L-histidine.</text>
        <dbReference type="EC" id="2.7.13.3"/>
    </reaction>
</comment>
<proteinExistence type="predicted"/>
<dbReference type="Gene3D" id="1.10.287.130">
    <property type="match status" value="1"/>
</dbReference>
<dbReference type="InterPro" id="IPR024478">
    <property type="entry name" value="HlyB_4HB_MCP"/>
</dbReference>
<name>A0A537L9H3_9BACT</name>
<dbReference type="GO" id="GO:0000155">
    <property type="term" value="F:phosphorelay sensor kinase activity"/>
    <property type="evidence" value="ECO:0007669"/>
    <property type="project" value="InterPro"/>
</dbReference>
<evidence type="ECO:0000256" key="4">
    <source>
        <dbReference type="ARBA" id="ARBA00022475"/>
    </source>
</evidence>
<keyword evidence="6" id="KW-0808">Transferase</keyword>
<dbReference type="PRINTS" id="PR00344">
    <property type="entry name" value="BCTRLSENSOR"/>
</dbReference>
<evidence type="ECO:0000313" key="16">
    <source>
        <dbReference type="Proteomes" id="UP000319353"/>
    </source>
</evidence>
<dbReference type="Proteomes" id="UP000319353">
    <property type="component" value="Unassembled WGS sequence"/>
</dbReference>